<dbReference type="InterPro" id="IPR042451">
    <property type="entry name" value="ZPR1_A/B_dom"/>
</dbReference>
<evidence type="ECO:0000256" key="5">
    <source>
        <dbReference type="SAM" id="MobiDB-lite"/>
    </source>
</evidence>
<dbReference type="InterPro" id="IPR042452">
    <property type="entry name" value="ZPR1_Znf1/2"/>
</dbReference>
<dbReference type="InterPro" id="IPR056180">
    <property type="entry name" value="ZPR1_jr_dom"/>
</dbReference>
<feature type="compositionally biased region" description="Polar residues" evidence="5">
    <location>
        <begin position="199"/>
        <end position="208"/>
    </location>
</feature>
<keyword evidence="3" id="KW-0863">Zinc-finger</keyword>
<feature type="region of interest" description="Disordered" evidence="5">
    <location>
        <begin position="188"/>
        <end position="208"/>
    </location>
</feature>
<evidence type="ECO:0000313" key="7">
    <source>
        <dbReference type="EMBL" id="AIF08143.1"/>
    </source>
</evidence>
<dbReference type="PANTHER" id="PTHR10876">
    <property type="entry name" value="ZINC FINGER PROTEIN ZPR1"/>
    <property type="match status" value="1"/>
</dbReference>
<dbReference type="EMBL" id="KF900822">
    <property type="protein sequence ID" value="AIF08143.1"/>
    <property type="molecule type" value="Genomic_DNA"/>
</dbReference>
<proteinExistence type="inferred from homology"/>
<organism evidence="7">
    <name type="scientific">uncultured marine group II/III euryarchaeote KM3_27_D02</name>
    <dbReference type="NCBI Taxonomy" id="1456428"/>
    <lineage>
        <taxon>Archaea</taxon>
        <taxon>Methanobacteriati</taxon>
        <taxon>Methanobacteriota</taxon>
        <taxon>environmental samples</taxon>
    </lineage>
</organism>
<sequence length="208" mass="22552">MESEIDHPCPICGDSGSLKMLSMTAEIPYFGEHTQITLSCDKCGLRQTDFIPAEEKGPLCHTLHITKAEHLHARVVRGSSATVRLPELDLEVSPGSHSTGYVSNVEGVLLRFLDIIEMVARQAVTDTAEGSEGAEEAVQVLGELRSRLERLMSGDAFGEYNLKILDPTGHSAIADADAVVRELSQEEVEELDSGPTPMVFNSSDDTVE</sequence>
<dbReference type="InterPro" id="IPR004470">
    <property type="entry name" value="ZPR1-like_arc"/>
</dbReference>
<evidence type="ECO:0000256" key="3">
    <source>
        <dbReference type="ARBA" id="ARBA00022771"/>
    </source>
</evidence>
<dbReference type="InterPro" id="IPR040141">
    <property type="entry name" value="ZPR1"/>
</dbReference>
<evidence type="ECO:0000256" key="2">
    <source>
        <dbReference type="ARBA" id="ARBA00022723"/>
    </source>
</evidence>
<name>A0A075H2J7_9EURY</name>
<keyword evidence="2" id="KW-0479">Metal-binding</keyword>
<dbReference type="InterPro" id="IPR004457">
    <property type="entry name" value="Znf_ZPR1"/>
</dbReference>
<dbReference type="AlphaFoldDB" id="A0A075H2J7"/>
<protein>
    <submittedName>
        <fullName evidence="7">ZPR1-related zinc finger protein</fullName>
    </submittedName>
</protein>
<evidence type="ECO:0000256" key="1">
    <source>
        <dbReference type="ARBA" id="ARBA00008354"/>
    </source>
</evidence>
<dbReference type="Gene3D" id="2.20.25.420">
    <property type="entry name" value="ZPR1, zinc finger domain"/>
    <property type="match status" value="1"/>
</dbReference>
<feature type="domain" description="Zinc finger ZPR1-type" evidence="6">
    <location>
        <begin position="7"/>
        <end position="175"/>
    </location>
</feature>
<evidence type="ECO:0000256" key="4">
    <source>
        <dbReference type="ARBA" id="ARBA00022833"/>
    </source>
</evidence>
<dbReference type="SMART" id="SM00709">
    <property type="entry name" value="Zpr1"/>
    <property type="match status" value="1"/>
</dbReference>
<keyword evidence="4" id="KW-0862">Zinc</keyword>
<dbReference type="Pfam" id="PF22794">
    <property type="entry name" value="jr-ZPR1"/>
    <property type="match status" value="1"/>
</dbReference>
<dbReference type="Pfam" id="PF03367">
    <property type="entry name" value="Zn_ribbon_ZPR1"/>
    <property type="match status" value="1"/>
</dbReference>
<comment type="similarity">
    <text evidence="1">Belongs to the ZPR1 family.</text>
</comment>
<evidence type="ECO:0000259" key="6">
    <source>
        <dbReference type="SMART" id="SM00709"/>
    </source>
</evidence>
<dbReference type="NCBIfam" id="TIGR00310">
    <property type="entry name" value="ZPR1_znf"/>
    <property type="match status" value="1"/>
</dbReference>
<dbReference type="GO" id="GO:0008270">
    <property type="term" value="F:zinc ion binding"/>
    <property type="evidence" value="ECO:0007669"/>
    <property type="project" value="UniProtKB-KW"/>
</dbReference>
<accession>A0A075H2J7</accession>
<dbReference type="PANTHER" id="PTHR10876:SF0">
    <property type="entry name" value="ZINC FINGER PROTEIN ZPR1"/>
    <property type="match status" value="1"/>
</dbReference>
<dbReference type="Gene3D" id="2.60.120.1040">
    <property type="entry name" value="ZPR1, A/B domain"/>
    <property type="match status" value="1"/>
</dbReference>
<reference evidence="7" key="1">
    <citation type="journal article" date="2014" name="Genome Biol. Evol.">
        <title>Pangenome evidence for extensive interdomain horizontal transfer affecting lineage core and shell genes in uncultured planktonic thaumarchaeota and euryarchaeota.</title>
        <authorList>
            <person name="Deschamps P."/>
            <person name="Zivanovic Y."/>
            <person name="Moreira D."/>
            <person name="Rodriguez-Valera F."/>
            <person name="Lopez-Garcia P."/>
        </authorList>
    </citation>
    <scope>NUCLEOTIDE SEQUENCE</scope>
</reference>
<dbReference type="NCBIfam" id="TIGR00340">
    <property type="entry name" value="zpr1_rel"/>
    <property type="match status" value="1"/>
</dbReference>